<proteinExistence type="inferred from homology"/>
<feature type="domain" description="EF-hand" evidence="7">
    <location>
        <begin position="20"/>
        <end position="55"/>
    </location>
</feature>
<evidence type="ECO:0000313" key="8">
    <source>
        <dbReference type="EMBL" id="RWS00950.1"/>
    </source>
</evidence>
<dbReference type="PANTHER" id="PTHR23055:SF178">
    <property type="entry name" value="NEUROCALCIN HOMOLOG"/>
    <property type="match status" value="1"/>
</dbReference>
<dbReference type="PANTHER" id="PTHR23055">
    <property type="entry name" value="CALCIUM BINDING PROTEINS"/>
    <property type="match status" value="1"/>
</dbReference>
<dbReference type="InterPro" id="IPR018247">
    <property type="entry name" value="EF_Hand_1_Ca_BS"/>
</dbReference>
<dbReference type="Gene3D" id="1.10.238.10">
    <property type="entry name" value="EF-hand"/>
    <property type="match status" value="1"/>
</dbReference>
<keyword evidence="4" id="KW-0677">Repeat</keyword>
<reference evidence="9" key="2">
    <citation type="submission" date="2018-11" db="EMBL/GenBank/DDBJ databases">
        <title>Trombidioid mite genomics.</title>
        <authorList>
            <person name="Dong X."/>
        </authorList>
    </citation>
    <scope>NUCLEOTIDE SEQUENCE</scope>
    <source>
        <strain evidence="9">UoL-WK</strain>
    </source>
</reference>
<comment type="caution">
    <text evidence="9">The sequence shown here is derived from an EMBL/GenBank/DDBJ whole genome shotgun (WGS) entry which is preliminary data.</text>
</comment>
<dbReference type="SUPFAM" id="SSF47473">
    <property type="entry name" value="EF-hand"/>
    <property type="match status" value="1"/>
</dbReference>
<dbReference type="PROSITE" id="PS50222">
    <property type="entry name" value="EF_HAND_2"/>
    <property type="match status" value="1"/>
</dbReference>
<keyword evidence="10" id="KW-1185">Reference proteome</keyword>
<dbReference type="PRINTS" id="PR00450">
    <property type="entry name" value="RECOVERIN"/>
</dbReference>
<feature type="non-terminal residue" evidence="9">
    <location>
        <position position="1"/>
    </location>
</feature>
<evidence type="ECO:0000259" key="7">
    <source>
        <dbReference type="PROSITE" id="PS50222"/>
    </source>
</evidence>
<evidence type="ECO:0000256" key="5">
    <source>
        <dbReference type="ARBA" id="ARBA00022837"/>
    </source>
</evidence>
<dbReference type="CDD" id="cd00051">
    <property type="entry name" value="EFh"/>
    <property type="match status" value="1"/>
</dbReference>
<name>A0A3S3Q130_9ACAR</name>
<evidence type="ECO:0000256" key="1">
    <source>
        <dbReference type="ARBA" id="ARBA00006049"/>
    </source>
</evidence>
<keyword evidence="5" id="KW-0106">Calcium</keyword>
<dbReference type="EMBL" id="NCKU01009198">
    <property type="protein sequence ID" value="RWS01441.1"/>
    <property type="molecule type" value="Genomic_DNA"/>
</dbReference>
<sequence>DGVITFDEFINAVSIPTRGTIDEKLDWAFSVYDSDDDGYITKEEMLNIVRAVYERKGLPLEKCNVAQKKVETIFHQMDSVSILPKMRFLCLFSSDFIFALLKS</sequence>
<reference evidence="9 10" key="1">
    <citation type="journal article" date="2018" name="Gigascience">
        <title>Genomes of trombidid mites reveal novel predicted allergens and laterally-transferred genes associated with secondary metabolism.</title>
        <authorList>
            <person name="Dong X."/>
            <person name="Chaisiri K."/>
            <person name="Xia D."/>
            <person name="Armstrong S.D."/>
            <person name="Fang Y."/>
            <person name="Donnelly M.J."/>
            <person name="Kadowaki T."/>
            <person name="McGarry J.W."/>
            <person name="Darby A.C."/>
            <person name="Makepeace B.L."/>
        </authorList>
    </citation>
    <scope>NUCLEOTIDE SEQUENCE [LARGE SCALE GENOMIC DNA]</scope>
    <source>
        <strain evidence="9">UoL-WK</strain>
    </source>
</reference>
<comment type="similarity">
    <text evidence="1">Belongs to the recoverin family.</text>
</comment>
<keyword evidence="6" id="KW-0449">Lipoprotein</keyword>
<dbReference type="GO" id="GO:0005509">
    <property type="term" value="F:calcium ion binding"/>
    <property type="evidence" value="ECO:0007669"/>
    <property type="project" value="InterPro"/>
</dbReference>
<keyword evidence="3" id="KW-0479">Metal-binding</keyword>
<evidence type="ECO:0000256" key="4">
    <source>
        <dbReference type="ARBA" id="ARBA00022737"/>
    </source>
</evidence>
<organism evidence="9 10">
    <name type="scientific">Dinothrombium tinctorium</name>
    <dbReference type="NCBI Taxonomy" id="1965070"/>
    <lineage>
        <taxon>Eukaryota</taxon>
        <taxon>Metazoa</taxon>
        <taxon>Ecdysozoa</taxon>
        <taxon>Arthropoda</taxon>
        <taxon>Chelicerata</taxon>
        <taxon>Arachnida</taxon>
        <taxon>Acari</taxon>
        <taxon>Acariformes</taxon>
        <taxon>Trombidiformes</taxon>
        <taxon>Prostigmata</taxon>
        <taxon>Anystina</taxon>
        <taxon>Parasitengona</taxon>
        <taxon>Trombidioidea</taxon>
        <taxon>Trombidiidae</taxon>
        <taxon>Dinothrombium</taxon>
    </lineage>
</organism>
<protein>
    <submittedName>
        <fullName evidence="9">Frequenin-1-like isoform X2</fullName>
    </submittedName>
</protein>
<gene>
    <name evidence="9" type="ORF">B4U79_07599</name>
    <name evidence="8" type="ORF">B4U79_13849</name>
</gene>
<dbReference type="InterPro" id="IPR002048">
    <property type="entry name" value="EF_hand_dom"/>
</dbReference>
<evidence type="ECO:0000313" key="10">
    <source>
        <dbReference type="Proteomes" id="UP000285301"/>
    </source>
</evidence>
<dbReference type="SMART" id="SM00054">
    <property type="entry name" value="EFh"/>
    <property type="match status" value="1"/>
</dbReference>
<dbReference type="Pfam" id="PF13499">
    <property type="entry name" value="EF-hand_7"/>
    <property type="match status" value="1"/>
</dbReference>
<accession>A0A3S3Q130</accession>
<keyword evidence="2" id="KW-0519">Myristate</keyword>
<dbReference type="PROSITE" id="PS00018">
    <property type="entry name" value="EF_HAND_1"/>
    <property type="match status" value="1"/>
</dbReference>
<evidence type="ECO:0000256" key="3">
    <source>
        <dbReference type="ARBA" id="ARBA00022723"/>
    </source>
</evidence>
<dbReference type="EMBL" id="NCKU01010137">
    <property type="protein sequence ID" value="RWS00950.1"/>
    <property type="molecule type" value="Genomic_DNA"/>
</dbReference>
<dbReference type="InterPro" id="IPR028846">
    <property type="entry name" value="Recoverin"/>
</dbReference>
<dbReference type="InterPro" id="IPR011992">
    <property type="entry name" value="EF-hand-dom_pair"/>
</dbReference>
<dbReference type="AlphaFoldDB" id="A0A3S3Q130"/>
<dbReference type="Proteomes" id="UP000285301">
    <property type="component" value="Unassembled WGS sequence"/>
</dbReference>
<evidence type="ECO:0000313" key="9">
    <source>
        <dbReference type="EMBL" id="RWS01441.1"/>
    </source>
</evidence>
<dbReference type="OrthoDB" id="191686at2759"/>
<dbReference type="STRING" id="1965070.A0A3S3Q130"/>
<evidence type="ECO:0000256" key="6">
    <source>
        <dbReference type="ARBA" id="ARBA00023288"/>
    </source>
</evidence>
<evidence type="ECO:0000256" key="2">
    <source>
        <dbReference type="ARBA" id="ARBA00022707"/>
    </source>
</evidence>